<dbReference type="PROSITE" id="PS50053">
    <property type="entry name" value="UBIQUITIN_2"/>
    <property type="match status" value="1"/>
</dbReference>
<dbReference type="InterPro" id="IPR000626">
    <property type="entry name" value="Ubiquitin-like_dom"/>
</dbReference>
<dbReference type="GeneID" id="38783653"/>
<dbReference type="Gene3D" id="3.10.20.90">
    <property type="entry name" value="Phosphatidylinositol 3-kinase Catalytic Subunit, Chain A, domain 1"/>
    <property type="match status" value="1"/>
</dbReference>
<comment type="caution">
    <text evidence="3">The sequence shown here is derived from an EMBL/GenBank/DDBJ whole genome shotgun (WGS) entry which is preliminary data.</text>
</comment>
<feature type="domain" description="WLM" evidence="2">
    <location>
        <begin position="139"/>
        <end position="330"/>
    </location>
</feature>
<evidence type="ECO:0000313" key="4">
    <source>
        <dbReference type="Proteomes" id="UP000287166"/>
    </source>
</evidence>
<dbReference type="InParanoid" id="A0A401GWX7"/>
<dbReference type="PANTHER" id="PTHR47795:SF1">
    <property type="entry name" value="DNA-DEPENDENT METALLOPROTEASE WSS1 HOMOLOG 2"/>
    <property type="match status" value="1"/>
</dbReference>
<keyword evidence="4" id="KW-1185">Reference proteome</keyword>
<evidence type="ECO:0000259" key="2">
    <source>
        <dbReference type="PROSITE" id="PS51397"/>
    </source>
</evidence>
<protein>
    <submittedName>
        <fullName evidence="3">WLM-domain-containing protein</fullName>
    </submittedName>
</protein>
<accession>A0A401GWX7</accession>
<dbReference type="SUPFAM" id="SSF54236">
    <property type="entry name" value="Ubiquitin-like"/>
    <property type="match status" value="1"/>
</dbReference>
<dbReference type="GO" id="GO:0070628">
    <property type="term" value="F:proteasome binding"/>
    <property type="evidence" value="ECO:0007669"/>
    <property type="project" value="TreeGrafter"/>
</dbReference>
<name>A0A401GWX7_9APHY</name>
<dbReference type="EMBL" id="BFAD01000009">
    <property type="protein sequence ID" value="GBE86736.1"/>
    <property type="molecule type" value="Genomic_DNA"/>
</dbReference>
<dbReference type="InterPro" id="IPR013536">
    <property type="entry name" value="WLM_dom"/>
</dbReference>
<dbReference type="PROSITE" id="PS51397">
    <property type="entry name" value="WLM"/>
    <property type="match status" value="1"/>
</dbReference>
<reference evidence="3 4" key="1">
    <citation type="journal article" date="2018" name="Sci. Rep.">
        <title>Genome sequence of the cauliflower mushroom Sparassis crispa (Hanabiratake) and its association with beneficial usage.</title>
        <authorList>
            <person name="Kiyama R."/>
            <person name="Furutani Y."/>
            <person name="Kawaguchi K."/>
            <person name="Nakanishi T."/>
        </authorList>
    </citation>
    <scope>NUCLEOTIDE SEQUENCE [LARGE SCALE GENOMIC DNA]</scope>
</reference>
<dbReference type="PANTHER" id="PTHR47795">
    <property type="entry name" value="UBIQUITIN AND WLM DOMAIN-CONTAINING METALLOPROTEASE SPCC1442.07C"/>
    <property type="match status" value="1"/>
</dbReference>
<evidence type="ECO:0000259" key="1">
    <source>
        <dbReference type="PROSITE" id="PS50053"/>
    </source>
</evidence>
<dbReference type="PROSITE" id="PS51257">
    <property type="entry name" value="PROKAR_LIPOPROTEIN"/>
    <property type="match status" value="1"/>
</dbReference>
<dbReference type="Proteomes" id="UP000287166">
    <property type="component" value="Unassembled WGS sequence"/>
</dbReference>
<proteinExistence type="predicted"/>
<feature type="domain" description="Ubiquitin-like" evidence="1">
    <location>
        <begin position="26"/>
        <end position="97"/>
    </location>
</feature>
<dbReference type="RefSeq" id="XP_027617649.1">
    <property type="nucleotide sequence ID" value="XM_027761848.1"/>
</dbReference>
<dbReference type="STRING" id="139825.A0A401GWX7"/>
<organism evidence="3 4">
    <name type="scientific">Sparassis crispa</name>
    <dbReference type="NCBI Taxonomy" id="139825"/>
    <lineage>
        <taxon>Eukaryota</taxon>
        <taxon>Fungi</taxon>
        <taxon>Dikarya</taxon>
        <taxon>Basidiomycota</taxon>
        <taxon>Agaricomycotina</taxon>
        <taxon>Agaricomycetes</taxon>
        <taxon>Polyporales</taxon>
        <taxon>Sparassidaceae</taxon>
        <taxon>Sparassis</taxon>
    </lineage>
</organism>
<dbReference type="AlphaFoldDB" id="A0A401GWX7"/>
<dbReference type="SMART" id="SM00213">
    <property type="entry name" value="UBQ"/>
    <property type="match status" value="1"/>
</dbReference>
<dbReference type="Pfam" id="PF08325">
    <property type="entry name" value="WLM"/>
    <property type="match status" value="1"/>
</dbReference>
<dbReference type="InterPro" id="IPR029071">
    <property type="entry name" value="Ubiquitin-like_domsf"/>
</dbReference>
<sequence length="347" mass="38835">MSRLNVPTVTVTYACFIHTQYSHSPINKFTVTHRGTAHRLSFLPDTTLAVLQAHLEELTSVPPAHQKLLYKGKNARAADDATILDAGLRYGVKVQLLGSTVQEIGGLRAAEDEHQRRERILRERAAKGPTRLRSTGPSVPSMGAQYRFHSIEPLAHLPDPAAARALLSRLASDPAILHVMQNHQFSVPLLTELAPHEHPDKLGINISPMHIIKLRLRTDTYDGFRAYREIRKVLCHELAHIVHKNHEVGFKELNSQLSREIVDFERAAAEGTHSLGDEAYTSSSYLEAEAQAYLASEGPHILGGSSEYPGDESRERRRRRVLQAAIIRLRKEEEELERQCGTTEPST</sequence>
<gene>
    <name evidence="3" type="ORF">SCP_0906170</name>
</gene>
<evidence type="ECO:0000313" key="3">
    <source>
        <dbReference type="EMBL" id="GBE86736.1"/>
    </source>
</evidence>
<dbReference type="Pfam" id="PF00240">
    <property type="entry name" value="ubiquitin"/>
    <property type="match status" value="1"/>
</dbReference>
<dbReference type="OrthoDB" id="49605at2759"/>